<dbReference type="SUPFAM" id="SSF53098">
    <property type="entry name" value="Ribonuclease H-like"/>
    <property type="match status" value="1"/>
</dbReference>
<keyword evidence="3" id="KW-1185">Reference proteome</keyword>
<dbReference type="NCBIfam" id="NF041680">
    <property type="entry name" value="transp_NF041680"/>
    <property type="match status" value="1"/>
</dbReference>
<dbReference type="RefSeq" id="WP_081425713.1">
    <property type="nucleotide sequence ID" value="NZ_CP021081.1"/>
</dbReference>
<reference evidence="2 3" key="1">
    <citation type="submission" date="2017-05" db="EMBL/GenBank/DDBJ databases">
        <title>The complete genome sequence of Deinococcus ficus isolated from the rhizosphere of the Ficus religiosa L. in Taiwan.</title>
        <authorList>
            <person name="Wu K.-M."/>
            <person name="Liao T.-L."/>
            <person name="Liu Y.-M."/>
            <person name="Young C.-C."/>
            <person name="Tsai S.-F."/>
        </authorList>
    </citation>
    <scope>NUCLEOTIDE SEQUENCE [LARGE SCALE GENOMIC DNA]</scope>
    <source>
        <strain evidence="2 3">CC-FR2-10</strain>
    </source>
</reference>
<feature type="region of interest" description="Disordered" evidence="1">
    <location>
        <begin position="415"/>
        <end position="446"/>
    </location>
</feature>
<evidence type="ECO:0000313" key="3">
    <source>
        <dbReference type="Proteomes" id="UP000259030"/>
    </source>
</evidence>
<dbReference type="KEGG" id="dfc:DFI_04840"/>
<name>A0A221SUX6_9DEIO</name>
<evidence type="ECO:0000313" key="2">
    <source>
        <dbReference type="EMBL" id="ASN80423.1"/>
    </source>
</evidence>
<proteinExistence type="predicted"/>
<dbReference type="InterPro" id="IPR012337">
    <property type="entry name" value="RNaseH-like_sf"/>
</dbReference>
<organism evidence="2 3">
    <name type="scientific">Deinococcus ficus</name>
    <dbReference type="NCBI Taxonomy" id="317577"/>
    <lineage>
        <taxon>Bacteria</taxon>
        <taxon>Thermotogati</taxon>
        <taxon>Deinococcota</taxon>
        <taxon>Deinococci</taxon>
        <taxon>Deinococcales</taxon>
        <taxon>Deinococcaceae</taxon>
        <taxon>Deinococcus</taxon>
    </lineage>
</organism>
<evidence type="ECO:0008006" key="4">
    <source>
        <dbReference type="Google" id="ProtNLM"/>
    </source>
</evidence>
<accession>A0A221SUX6</accession>
<dbReference type="Proteomes" id="UP000259030">
    <property type="component" value="Chromosome"/>
</dbReference>
<evidence type="ECO:0000256" key="1">
    <source>
        <dbReference type="SAM" id="MobiDB-lite"/>
    </source>
</evidence>
<sequence length="446" mass="50240">MNAAAKVDRLQAFRNDVYHCFDHRADALFNLIDAITVAGLVPSFAHLSLQGPFERGHGSLYAALTKGTLDIERVRALVGTTLNCDHPLVFAIDTSTWVRNDAETSPQRGYFYHPSRHSAGKPVVAGWSYSWAAQLGPVSSSWTAPLDVRRVAPDRTAHELADEQVQHIVRLLPPGTAAPLFVFDGGYDPVRLAKLKDADTVSVLVRVRRNRRFFFDATTRPGPQGGRPRIHGAKFLCADQTTWPAPHLEHLETTEQYGAVHVRAWTALHVKSSQDTRPGSRHFKPTYTGTVMLLEVAKLPRETRQPQAFWLWWRGPGVPDLGMVWRAYTRRFDLEHTFRFRKQTLNWETPRVRHPEQADRWTLLVLLAFTQLRLAQPVVTDHRLPWQRPQECGRLTPSRVRQGFVQLLVPLGSPTCAPKPSGRSPGRPKGKCSGRAPRFPALKKSA</sequence>
<protein>
    <recommendedName>
        <fullName evidence="4">Transposase IS701-like DDE domain-containing protein</fullName>
    </recommendedName>
</protein>
<dbReference type="EMBL" id="CP021081">
    <property type="protein sequence ID" value="ASN80423.1"/>
    <property type="molecule type" value="Genomic_DNA"/>
</dbReference>
<gene>
    <name evidence="2" type="ORF">DFI_04840</name>
</gene>
<dbReference type="AlphaFoldDB" id="A0A221SUX6"/>